<accession>A0A8D2JG46</accession>
<dbReference type="PRINTS" id="PR01819">
    <property type="entry name" value="DESMOGLEIN"/>
</dbReference>
<comment type="subcellular location">
    <subcellularLocation>
        <location evidence="2">Cell junction</location>
        <location evidence="2">Desmosome</location>
    </subcellularLocation>
    <subcellularLocation>
        <location evidence="1">Cell membrane</location>
        <topology evidence="1">Single-pass type I membrane protein</topology>
    </subcellularLocation>
</comment>
<feature type="domain" description="Cadherin" evidence="18">
    <location>
        <begin position="167"/>
        <end position="279"/>
    </location>
</feature>
<evidence type="ECO:0000256" key="3">
    <source>
        <dbReference type="ARBA" id="ARBA00022475"/>
    </source>
</evidence>
<feature type="compositionally biased region" description="Low complexity" evidence="16">
    <location>
        <begin position="1048"/>
        <end position="1057"/>
    </location>
</feature>
<dbReference type="GO" id="GO:0005509">
    <property type="term" value="F:calcium ion binding"/>
    <property type="evidence" value="ECO:0007669"/>
    <property type="project" value="UniProtKB-UniRule"/>
</dbReference>
<dbReference type="FunFam" id="2.60.40.60:FF:000083">
    <property type="entry name" value="Desmoglein 1"/>
    <property type="match status" value="1"/>
</dbReference>
<feature type="region of interest" description="Disordered" evidence="16">
    <location>
        <begin position="1038"/>
        <end position="1070"/>
    </location>
</feature>
<keyword evidence="20" id="KW-1185">Reference proteome</keyword>
<dbReference type="SUPFAM" id="SSF49313">
    <property type="entry name" value="Cadherin-like"/>
    <property type="match status" value="5"/>
</dbReference>
<proteinExistence type="predicted"/>
<dbReference type="Gene3D" id="2.60.40.60">
    <property type="entry name" value="Cadherins"/>
    <property type="match status" value="5"/>
</dbReference>
<dbReference type="FunFam" id="2.60.40.60:FF:000068">
    <property type="entry name" value="Desmoglein 1"/>
    <property type="match status" value="1"/>
</dbReference>
<evidence type="ECO:0000256" key="14">
    <source>
        <dbReference type="ARBA" id="ARBA00023180"/>
    </source>
</evidence>
<evidence type="ECO:0000313" key="20">
    <source>
        <dbReference type="Proteomes" id="UP000694545"/>
    </source>
</evidence>
<feature type="compositionally biased region" description="Polar residues" evidence="16">
    <location>
        <begin position="1058"/>
        <end position="1070"/>
    </location>
</feature>
<keyword evidence="7" id="KW-0732">Signal</keyword>
<dbReference type="OMA" id="FDEHFLD"/>
<evidence type="ECO:0000256" key="6">
    <source>
        <dbReference type="ARBA" id="ARBA00022723"/>
    </source>
</evidence>
<keyword evidence="4" id="KW-0165">Cleavage on pair of basic residues</keyword>
<dbReference type="FunFam" id="2.60.40.60:FF:000031">
    <property type="entry name" value="Cadherin 3"/>
    <property type="match status" value="1"/>
</dbReference>
<dbReference type="FunFam" id="4.10.900.10:FF:000003">
    <property type="entry name" value="Desmoglein 1"/>
    <property type="match status" value="1"/>
</dbReference>
<dbReference type="SMART" id="SM00112">
    <property type="entry name" value="CA"/>
    <property type="match status" value="4"/>
</dbReference>
<dbReference type="PRINTS" id="PR00205">
    <property type="entry name" value="CADHERIN"/>
</dbReference>
<keyword evidence="8" id="KW-0677">Repeat</keyword>
<dbReference type="GO" id="GO:0005886">
    <property type="term" value="C:plasma membrane"/>
    <property type="evidence" value="ECO:0007669"/>
    <property type="project" value="UniProtKB-SubCell"/>
</dbReference>
<dbReference type="FunFam" id="2.60.40.60:FF:000074">
    <property type="entry name" value="Desmoglein 4"/>
    <property type="match status" value="1"/>
</dbReference>
<keyword evidence="3" id="KW-1003">Cell membrane</keyword>
<evidence type="ECO:0000256" key="7">
    <source>
        <dbReference type="ARBA" id="ARBA00022729"/>
    </source>
</evidence>
<evidence type="ECO:0000256" key="17">
    <source>
        <dbReference type="SAM" id="Phobius"/>
    </source>
</evidence>
<dbReference type="InterPro" id="IPR050971">
    <property type="entry name" value="Cadherin-domain_protein"/>
</dbReference>
<dbReference type="InterPro" id="IPR002126">
    <property type="entry name" value="Cadherin-like_dom"/>
</dbReference>
<evidence type="ECO:0000259" key="18">
    <source>
        <dbReference type="PROSITE" id="PS50268"/>
    </source>
</evidence>
<keyword evidence="13 17" id="KW-0472">Membrane</keyword>
<evidence type="ECO:0000256" key="11">
    <source>
        <dbReference type="ARBA" id="ARBA00022949"/>
    </source>
</evidence>
<dbReference type="FunFam" id="2.60.40.60:FF:000011">
    <property type="entry name" value="Cadherin 1"/>
    <property type="match status" value="1"/>
</dbReference>
<dbReference type="Gene3D" id="4.10.900.10">
    <property type="entry name" value="TCF3-CBD (Catenin binding domain)"/>
    <property type="match status" value="1"/>
</dbReference>
<evidence type="ECO:0000256" key="16">
    <source>
        <dbReference type="SAM" id="MobiDB-lite"/>
    </source>
</evidence>
<dbReference type="PANTHER" id="PTHR24025">
    <property type="entry name" value="DESMOGLEIN FAMILY MEMBER"/>
    <property type="match status" value="1"/>
</dbReference>
<dbReference type="PROSITE" id="PS50268">
    <property type="entry name" value="CADHERIN_2"/>
    <property type="match status" value="4"/>
</dbReference>
<dbReference type="InterPro" id="IPR009122">
    <property type="entry name" value="Desmosomal_cadherin"/>
</dbReference>
<keyword evidence="5 17" id="KW-0812">Transmembrane</keyword>
<dbReference type="InterPro" id="IPR027397">
    <property type="entry name" value="Catenin-bd_sf"/>
</dbReference>
<evidence type="ECO:0000256" key="12">
    <source>
        <dbReference type="ARBA" id="ARBA00022989"/>
    </source>
</evidence>
<dbReference type="PROSITE" id="PS00232">
    <property type="entry name" value="CADHERIN_1"/>
    <property type="match status" value="3"/>
</dbReference>
<dbReference type="GO" id="GO:0007156">
    <property type="term" value="P:homophilic cell adhesion via plasma membrane adhesion molecules"/>
    <property type="evidence" value="ECO:0007669"/>
    <property type="project" value="InterPro"/>
</dbReference>
<dbReference type="CDD" id="cd11304">
    <property type="entry name" value="Cadherin_repeat"/>
    <property type="match status" value="4"/>
</dbReference>
<feature type="domain" description="Cadherin" evidence="18">
    <location>
        <begin position="397"/>
        <end position="505"/>
    </location>
</feature>
<evidence type="ECO:0000256" key="15">
    <source>
        <dbReference type="PROSITE-ProRule" id="PRU00043"/>
    </source>
</evidence>
<keyword evidence="14" id="KW-0325">Glycoprotein</keyword>
<evidence type="ECO:0000256" key="4">
    <source>
        <dbReference type="ARBA" id="ARBA00022685"/>
    </source>
</evidence>
<dbReference type="Proteomes" id="UP000694545">
    <property type="component" value="Unplaced"/>
</dbReference>
<keyword evidence="11" id="KW-0965">Cell junction</keyword>
<organism evidence="19 20">
    <name type="scientific">Varanus komodoensis</name>
    <name type="common">Komodo dragon</name>
    <dbReference type="NCBI Taxonomy" id="61221"/>
    <lineage>
        <taxon>Eukaryota</taxon>
        <taxon>Metazoa</taxon>
        <taxon>Chordata</taxon>
        <taxon>Craniata</taxon>
        <taxon>Vertebrata</taxon>
        <taxon>Euteleostomi</taxon>
        <taxon>Lepidosauria</taxon>
        <taxon>Squamata</taxon>
        <taxon>Bifurcata</taxon>
        <taxon>Unidentata</taxon>
        <taxon>Episquamata</taxon>
        <taxon>Toxicofera</taxon>
        <taxon>Anguimorpha</taxon>
        <taxon>Paleoanguimorpha</taxon>
        <taxon>Varanoidea</taxon>
        <taxon>Varanidae</taxon>
        <taxon>Varanus</taxon>
    </lineage>
</organism>
<reference evidence="19" key="1">
    <citation type="submission" date="2025-08" db="UniProtKB">
        <authorList>
            <consortium name="Ensembl"/>
        </authorList>
    </citation>
    <scope>IDENTIFICATION</scope>
</reference>
<evidence type="ECO:0000313" key="19">
    <source>
        <dbReference type="Ensembl" id="ENSVKKP00000009317.1"/>
    </source>
</evidence>
<dbReference type="InterPro" id="IPR020894">
    <property type="entry name" value="Cadherin_CS"/>
</dbReference>
<feature type="domain" description="Cadherin" evidence="18">
    <location>
        <begin position="280"/>
        <end position="396"/>
    </location>
</feature>
<keyword evidence="9 15" id="KW-0106">Calcium</keyword>
<dbReference type="AlphaFoldDB" id="A0A8D2JG46"/>
<evidence type="ECO:0000256" key="8">
    <source>
        <dbReference type="ARBA" id="ARBA00022737"/>
    </source>
</evidence>
<feature type="transmembrane region" description="Helical" evidence="17">
    <location>
        <begin position="609"/>
        <end position="633"/>
    </location>
</feature>
<evidence type="ECO:0000256" key="5">
    <source>
        <dbReference type="ARBA" id="ARBA00022692"/>
    </source>
</evidence>
<feature type="domain" description="Cadherin" evidence="18">
    <location>
        <begin position="85"/>
        <end position="166"/>
    </location>
</feature>
<evidence type="ECO:0000256" key="13">
    <source>
        <dbReference type="ARBA" id="ARBA00023136"/>
    </source>
</evidence>
<name>A0A8D2JG46_VARKO</name>
<keyword evidence="12 17" id="KW-1133">Transmembrane helix</keyword>
<protein>
    <submittedName>
        <fullName evidence="19">Desmoglein 2</fullName>
    </submittedName>
</protein>
<evidence type="ECO:0000256" key="2">
    <source>
        <dbReference type="ARBA" id="ARBA00004568"/>
    </source>
</evidence>
<dbReference type="InterPro" id="IPR015919">
    <property type="entry name" value="Cadherin-like_sf"/>
</dbReference>
<evidence type="ECO:0000256" key="9">
    <source>
        <dbReference type="ARBA" id="ARBA00022837"/>
    </source>
</evidence>
<evidence type="ECO:0000256" key="10">
    <source>
        <dbReference type="ARBA" id="ARBA00022889"/>
    </source>
</evidence>
<reference evidence="19" key="2">
    <citation type="submission" date="2025-09" db="UniProtKB">
        <authorList>
            <consortium name="Ensembl"/>
        </authorList>
    </citation>
    <scope>IDENTIFICATION</scope>
</reference>
<dbReference type="PANTHER" id="PTHR24025:SF1">
    <property type="entry name" value="DESMOGLEIN-2"/>
    <property type="match status" value="1"/>
</dbReference>
<dbReference type="Ensembl" id="ENSVKKT00000009551.1">
    <property type="protein sequence ID" value="ENSVKKP00000009317.1"/>
    <property type="gene ID" value="ENSVKKG00000006601.1"/>
</dbReference>
<keyword evidence="10" id="KW-0130">Cell adhesion</keyword>
<sequence>MNQLYFDEPFILNFLFNGETVVATLNYKVSYDVMKIMDIILQIMKVHPHSFWLCPQKCLVLFFRNVKFPEMLNSPSSCSLQIQSDYEANMTITYAITGQGVTEPPYKLFVINGKTGELNITGIVDREKTPFLHLRGYAMNAQGVNVEKPLDLRIKVLDVNDNSPVFSQEVFSGSVEELCAAGTLVLRIIATDADEPNNLNSKIAYKIVSQQPSFPASIFQIHKETGEVHTTVFQLDRETQSNYSLIVEAKDYNGQSRGMSQQTTVQIKILDVNDNVPVFEKAVYEGSVKENTANVEIMRLKVFDRDEKFTDNWLAKFMILSGNEGGYFHIETDSQTNEGILTLIKEINYEELQTMDLKIVVSNKAAYHQSIISQGYQAKPIPVKINVEDVKEGPIFKPQTLVIKVSETMKLNQIIGSYQAYDEDTGKIAEHIRYAKYQDVGNWFSIDSKTAEIKLIKVPDYESSFVVNGTYTALIVAITEDFPSKTVTGTINIQVEDVNDNCPTLTTRETTVCTDAKFINITAEDKDAHPNGGPFTFSIINEPEKMTDKWIIGAQVVPQTIKPGFYEVPLLVRDNQGLSCTEPQILKVHVCECVEGVGCRESIVSSSVMLGPAAIALMILALLLLLLLPLLLLACHFGSGAAKGFATIPDNSEEMLRAWNSEGAAPEDKVPLGLVTDGAACKSAGASGSYSMTKEHCKFVDGQWKETQHLLSSATLGGKGAGGGLGMSAGGGMVEGRATITAGRRSMLMESGGAMTEEFLRSYFCDKADAFADEDEAHLAKDCLLVYSQDEEKDSLHGSVGCCSFIEGDFDDHFLDDLGDKFKTLAEICLGKRIVTEVGQHSSLNRKDASPNSAVNESDAQYLHQQNISSSQLTYTSGPGYQVPETIRGLGSEAVTKVSVRAIPDPVVSSSSGIVTEASYEARPSTEILNSQFKENVVVTERVLAPTSDWHDMLDSSDQGFPDLSDSKYVLIRERERVLVPSSDLKASLSIPNLSDGKNVVVTERVLAPTTGMRSTAEAATYSDTDKQEKILISDPFFKQDGPQEALSSGSTISKSSTVKQYSSVQYTHS</sequence>
<evidence type="ECO:0000256" key="1">
    <source>
        <dbReference type="ARBA" id="ARBA00004251"/>
    </source>
</evidence>
<dbReference type="Pfam" id="PF00028">
    <property type="entry name" value="Cadherin"/>
    <property type="match status" value="4"/>
</dbReference>
<dbReference type="GO" id="GO:0030057">
    <property type="term" value="C:desmosome"/>
    <property type="evidence" value="ECO:0007669"/>
    <property type="project" value="UniProtKB-SubCell"/>
</dbReference>
<keyword evidence="6" id="KW-0479">Metal-binding</keyword>
<dbReference type="PRINTS" id="PR01818">
    <property type="entry name" value="DESMOCADHERN"/>
</dbReference>